<evidence type="ECO:0000259" key="9">
    <source>
        <dbReference type="PROSITE" id="PS50156"/>
    </source>
</evidence>
<feature type="transmembrane region" description="Helical" evidence="8">
    <location>
        <begin position="432"/>
        <end position="452"/>
    </location>
</feature>
<feature type="transmembrane region" description="Helical" evidence="8">
    <location>
        <begin position="127"/>
        <end position="156"/>
    </location>
</feature>
<comment type="subcellular location">
    <subcellularLocation>
        <location evidence="1">Membrane</location>
        <topology evidence="1">Multi-pass membrane protein</topology>
    </subcellularLocation>
</comment>
<evidence type="ECO:0000313" key="11">
    <source>
        <dbReference type="Proteomes" id="UP001235939"/>
    </source>
</evidence>
<dbReference type="InterPro" id="IPR003392">
    <property type="entry name" value="PTHD_SSD"/>
</dbReference>
<evidence type="ECO:0000256" key="3">
    <source>
        <dbReference type="ARBA" id="ARBA00022692"/>
    </source>
</evidence>
<evidence type="ECO:0000256" key="5">
    <source>
        <dbReference type="ARBA" id="ARBA00023136"/>
    </source>
</evidence>
<feature type="transmembrane region" description="Helical" evidence="8">
    <location>
        <begin position="561"/>
        <end position="583"/>
    </location>
</feature>
<dbReference type="InterPro" id="IPR000731">
    <property type="entry name" value="SSD"/>
</dbReference>
<dbReference type="SUPFAM" id="SSF82866">
    <property type="entry name" value="Multidrug efflux transporter AcrB transmembrane domain"/>
    <property type="match status" value="2"/>
</dbReference>
<keyword evidence="3 8" id="KW-0812">Transmembrane</keyword>
<evidence type="ECO:0000256" key="7">
    <source>
        <dbReference type="SAM" id="MobiDB-lite"/>
    </source>
</evidence>
<comment type="similarity">
    <text evidence="2">Belongs to the patched family.</text>
</comment>
<organism evidence="10 11">
    <name type="scientific">Cordylochernes scorpioides</name>
    <dbReference type="NCBI Taxonomy" id="51811"/>
    <lineage>
        <taxon>Eukaryota</taxon>
        <taxon>Metazoa</taxon>
        <taxon>Ecdysozoa</taxon>
        <taxon>Arthropoda</taxon>
        <taxon>Chelicerata</taxon>
        <taxon>Arachnida</taxon>
        <taxon>Pseudoscorpiones</taxon>
        <taxon>Cheliferoidea</taxon>
        <taxon>Chernetidae</taxon>
        <taxon>Cordylochernes</taxon>
    </lineage>
</organism>
<feature type="transmembrane region" description="Helical" evidence="8">
    <location>
        <begin position="221"/>
        <end position="241"/>
    </location>
</feature>
<keyword evidence="6" id="KW-0325">Glycoprotein</keyword>
<sequence>MLLDECSVACWLEAVVVVERWVVRTHRRQDPEAKTREEIDRGAKIEGPRTTPRTTGVEATSRIVCVSGIGMDDTFVLLAAWRRTDPSRSVEDRMKETYRHAGVSITITSLTNLLSFAIGATGPFSSMFIFCTYTAVSVVSTFIFQITFFGGLMALLGRAERENRHGLTLRPAVPRSQAGERSWAFRLLCTGGWTEEDSKVEPPHAGMVFFRDHIGGALSKPVFKVFVIVCFVLYLSVALYGCTQVKEGLETYNLFGSNSYAVEFFTHVREYFTKYPYRIQVVVNRTIDYSNPEEQEKIEAMLKDFESTPYTAGSVMSESWLRAFHRFKDHPSNRLWTSALNRTNKADFVRWIRYVFLRFPQIKHRFGNDFVFSSDRSEIIATRYIVQAKEIHDSNDAKHMVMALREIAAKHGASIFNTYFIYHDQLTMISGLTVQATGVTAAAMLAVTLTFLPRPSCVIWVALVIGSVEIGVVGFMTLWNVSLNSVSLLGLIMCIGFSVDNAAHVTYAYAIARGSTTEERLKDALFYVGLPIVQGSVSTILGVLALSAAPSYVFTTVFKTWFLVMVFSALHSLFLLPVLLSLIGSKGTPKNPSIDTNDNRIYSEENKENALPLIAPFQTNNIKQTEI</sequence>
<evidence type="ECO:0000313" key="10">
    <source>
        <dbReference type="EMBL" id="UYV66138.1"/>
    </source>
</evidence>
<proteinExistence type="inferred from homology"/>
<feature type="transmembrane region" description="Helical" evidence="8">
    <location>
        <begin position="459"/>
        <end position="482"/>
    </location>
</feature>
<reference evidence="10 11" key="1">
    <citation type="submission" date="2022-01" db="EMBL/GenBank/DDBJ databases">
        <title>A chromosomal length assembly of Cordylochernes scorpioides.</title>
        <authorList>
            <person name="Zeh D."/>
            <person name="Zeh J."/>
        </authorList>
    </citation>
    <scope>NUCLEOTIDE SEQUENCE [LARGE SCALE GENOMIC DNA]</scope>
    <source>
        <strain evidence="10">IN4F17</strain>
        <tissue evidence="10">Whole Body</tissue>
    </source>
</reference>
<evidence type="ECO:0000256" key="2">
    <source>
        <dbReference type="ARBA" id="ARBA00005585"/>
    </source>
</evidence>
<dbReference type="PANTHER" id="PTHR10796:SF92">
    <property type="entry name" value="PATCHED-RELATED, ISOFORM A"/>
    <property type="match status" value="1"/>
</dbReference>
<evidence type="ECO:0000256" key="6">
    <source>
        <dbReference type="ARBA" id="ARBA00023180"/>
    </source>
</evidence>
<feature type="transmembrane region" description="Helical" evidence="8">
    <location>
        <begin position="101"/>
        <end position="121"/>
    </location>
</feature>
<keyword evidence="11" id="KW-1185">Reference proteome</keyword>
<accession>A0ABY6KBI8</accession>
<gene>
    <name evidence="10" type="ORF">LAZ67_4000404</name>
</gene>
<dbReference type="Gene3D" id="1.20.1640.10">
    <property type="entry name" value="Multidrug efflux transporter AcrB transmembrane domain"/>
    <property type="match status" value="2"/>
</dbReference>
<evidence type="ECO:0000256" key="1">
    <source>
        <dbReference type="ARBA" id="ARBA00004141"/>
    </source>
</evidence>
<dbReference type="Pfam" id="PF02460">
    <property type="entry name" value="Patched"/>
    <property type="match status" value="1"/>
</dbReference>
<feature type="compositionally biased region" description="Basic and acidic residues" evidence="7">
    <location>
        <begin position="28"/>
        <end position="47"/>
    </location>
</feature>
<name>A0ABY6KBI8_9ARAC</name>
<keyword evidence="5 8" id="KW-0472">Membrane</keyword>
<dbReference type="PROSITE" id="PS50156">
    <property type="entry name" value="SSD"/>
    <property type="match status" value="1"/>
</dbReference>
<protein>
    <submittedName>
        <fullName evidence="10">Daf-6</fullName>
    </submittedName>
</protein>
<dbReference type="InterPro" id="IPR051697">
    <property type="entry name" value="Patched_domain-protein"/>
</dbReference>
<keyword evidence="4 8" id="KW-1133">Transmembrane helix</keyword>
<feature type="region of interest" description="Disordered" evidence="7">
    <location>
        <begin position="27"/>
        <end position="54"/>
    </location>
</feature>
<feature type="domain" description="SSD" evidence="9">
    <location>
        <begin position="66"/>
        <end position="155"/>
    </location>
</feature>
<evidence type="ECO:0000256" key="8">
    <source>
        <dbReference type="SAM" id="Phobius"/>
    </source>
</evidence>
<dbReference type="EMBL" id="CP092866">
    <property type="protein sequence ID" value="UYV66138.1"/>
    <property type="molecule type" value="Genomic_DNA"/>
</dbReference>
<dbReference type="Proteomes" id="UP001235939">
    <property type="component" value="Chromosome 04"/>
</dbReference>
<feature type="transmembrane region" description="Helical" evidence="8">
    <location>
        <begin position="524"/>
        <end position="549"/>
    </location>
</feature>
<feature type="transmembrane region" description="Helical" evidence="8">
    <location>
        <begin position="488"/>
        <end position="512"/>
    </location>
</feature>
<dbReference type="PANTHER" id="PTHR10796">
    <property type="entry name" value="PATCHED-RELATED"/>
    <property type="match status" value="1"/>
</dbReference>
<evidence type="ECO:0000256" key="4">
    <source>
        <dbReference type="ARBA" id="ARBA00022989"/>
    </source>
</evidence>